<dbReference type="CDD" id="cd00075">
    <property type="entry name" value="HATPase"/>
    <property type="match status" value="1"/>
</dbReference>
<evidence type="ECO:0000256" key="2">
    <source>
        <dbReference type="ARBA" id="ARBA00012438"/>
    </source>
</evidence>
<dbReference type="Pfam" id="PF13188">
    <property type="entry name" value="PAS_8"/>
    <property type="match status" value="1"/>
</dbReference>
<dbReference type="Proteomes" id="UP000826725">
    <property type="component" value="Chromosome"/>
</dbReference>
<protein>
    <recommendedName>
        <fullName evidence="2">histidine kinase</fullName>
        <ecNumber evidence="2">2.7.13.3</ecNumber>
    </recommendedName>
</protein>
<dbReference type="PANTHER" id="PTHR43065:SF10">
    <property type="entry name" value="PEROXIDE STRESS-ACTIVATED HISTIDINE KINASE MAK3"/>
    <property type="match status" value="1"/>
</dbReference>
<feature type="transmembrane region" description="Helical" evidence="9">
    <location>
        <begin position="25"/>
        <end position="48"/>
    </location>
</feature>
<evidence type="ECO:0000256" key="3">
    <source>
        <dbReference type="ARBA" id="ARBA00022553"/>
    </source>
</evidence>
<dbReference type="EC" id="2.7.13.3" evidence="2"/>
<dbReference type="SMART" id="SM00091">
    <property type="entry name" value="PAS"/>
    <property type="match status" value="1"/>
</dbReference>
<keyword evidence="5" id="KW-0547">Nucleotide-binding</keyword>
<dbReference type="InterPro" id="IPR000014">
    <property type="entry name" value="PAS"/>
</dbReference>
<dbReference type="Pfam" id="PF25323">
    <property type="entry name" value="6TM_PilS"/>
    <property type="match status" value="1"/>
</dbReference>
<keyword evidence="3" id="KW-0597">Phosphoprotein</keyword>
<dbReference type="EMBL" id="AP024086">
    <property type="protein sequence ID" value="BCL60202.1"/>
    <property type="molecule type" value="Genomic_DNA"/>
</dbReference>
<name>A0A8D5JL51_9BACT</name>
<evidence type="ECO:0000256" key="4">
    <source>
        <dbReference type="ARBA" id="ARBA00022679"/>
    </source>
</evidence>
<keyword evidence="8" id="KW-0902">Two-component regulatory system</keyword>
<dbReference type="RefSeq" id="WP_228856357.1">
    <property type="nucleotide sequence ID" value="NZ_AP024086.1"/>
</dbReference>
<feature type="domain" description="PAS" evidence="11">
    <location>
        <begin position="222"/>
        <end position="278"/>
    </location>
</feature>
<dbReference type="CDD" id="cd00130">
    <property type="entry name" value="PAS"/>
    <property type="match status" value="1"/>
</dbReference>
<evidence type="ECO:0000313" key="13">
    <source>
        <dbReference type="Proteomes" id="UP000826725"/>
    </source>
</evidence>
<evidence type="ECO:0000259" key="10">
    <source>
        <dbReference type="PROSITE" id="PS50109"/>
    </source>
</evidence>
<keyword evidence="13" id="KW-1185">Reference proteome</keyword>
<organism evidence="12 13">
    <name type="scientific">Desulfomarina profundi</name>
    <dbReference type="NCBI Taxonomy" id="2772557"/>
    <lineage>
        <taxon>Bacteria</taxon>
        <taxon>Pseudomonadati</taxon>
        <taxon>Thermodesulfobacteriota</taxon>
        <taxon>Desulfobulbia</taxon>
        <taxon>Desulfobulbales</taxon>
        <taxon>Desulfobulbaceae</taxon>
        <taxon>Desulfomarina</taxon>
    </lineage>
</organism>
<dbReference type="Pfam" id="PF02518">
    <property type="entry name" value="HATPase_c"/>
    <property type="match status" value="1"/>
</dbReference>
<dbReference type="Pfam" id="PF00512">
    <property type="entry name" value="HisKA"/>
    <property type="match status" value="1"/>
</dbReference>
<evidence type="ECO:0000256" key="5">
    <source>
        <dbReference type="ARBA" id="ARBA00022741"/>
    </source>
</evidence>
<dbReference type="SMART" id="SM00388">
    <property type="entry name" value="HisKA"/>
    <property type="match status" value="1"/>
</dbReference>
<feature type="transmembrane region" description="Helical" evidence="9">
    <location>
        <begin position="60"/>
        <end position="82"/>
    </location>
</feature>
<dbReference type="CDD" id="cd00082">
    <property type="entry name" value="HisKA"/>
    <property type="match status" value="1"/>
</dbReference>
<dbReference type="PROSITE" id="PS50112">
    <property type="entry name" value="PAS"/>
    <property type="match status" value="1"/>
</dbReference>
<dbReference type="PANTHER" id="PTHR43065">
    <property type="entry name" value="SENSOR HISTIDINE KINASE"/>
    <property type="match status" value="1"/>
</dbReference>
<gene>
    <name evidence="12" type="primary">pilS</name>
    <name evidence="12" type="ORF">DGMP_08950</name>
</gene>
<feature type="transmembrane region" description="Helical" evidence="9">
    <location>
        <begin position="113"/>
        <end position="130"/>
    </location>
</feature>
<evidence type="ECO:0000313" key="12">
    <source>
        <dbReference type="EMBL" id="BCL60202.1"/>
    </source>
</evidence>
<dbReference type="InterPro" id="IPR005467">
    <property type="entry name" value="His_kinase_dom"/>
</dbReference>
<keyword evidence="9" id="KW-1133">Transmembrane helix</keyword>
<comment type="catalytic activity">
    <reaction evidence="1">
        <text>ATP + protein L-histidine = ADP + protein N-phospho-L-histidine.</text>
        <dbReference type="EC" id="2.7.13.3"/>
    </reaction>
</comment>
<evidence type="ECO:0000256" key="6">
    <source>
        <dbReference type="ARBA" id="ARBA00022777"/>
    </source>
</evidence>
<feature type="transmembrane region" description="Helical" evidence="9">
    <location>
        <begin position="137"/>
        <end position="158"/>
    </location>
</feature>
<feature type="domain" description="Histidine kinase" evidence="10">
    <location>
        <begin position="350"/>
        <end position="567"/>
    </location>
</feature>
<keyword evidence="6 12" id="KW-0418">Kinase</keyword>
<dbReference type="NCBIfam" id="TIGR00229">
    <property type="entry name" value="sensory_box"/>
    <property type="match status" value="1"/>
</dbReference>
<evidence type="ECO:0000259" key="11">
    <source>
        <dbReference type="PROSITE" id="PS50112"/>
    </source>
</evidence>
<keyword evidence="9" id="KW-0812">Transmembrane</keyword>
<evidence type="ECO:0000256" key="7">
    <source>
        <dbReference type="ARBA" id="ARBA00022840"/>
    </source>
</evidence>
<evidence type="ECO:0000256" key="8">
    <source>
        <dbReference type="ARBA" id="ARBA00023012"/>
    </source>
</evidence>
<keyword evidence="4" id="KW-0808">Transferase</keyword>
<keyword evidence="7" id="KW-0067">ATP-binding</keyword>
<proteinExistence type="predicted"/>
<sequence>MIDLKSLAGKAEQAGSVNQILRTQLLWMLLLRVILYTFLLGISLIFQGDQFDVITLPQNILTLLLLFIYLTTIFSAFHLLVFQGNLRKFGIIQNLLDTFFASVLIFLSGSSNSIFTSVYFFPIISGGLILPRKGGLFAAAAASLQYGLLLILETQGLYPRYLLEFISFVPSAPLMILNHFAVHGLTFFLAALLSALFGLRLRSTEDALTESIQKYDQLTILYKQVFDNITTGILTLDRRNRITSANNAIKKITGHPPEKLIGEKLYSLFPDLDLSHPNLRNTINFVRSDGKKVRIGYSHMPIHDAGKMTDRRDNDHSKIITLQDISEIERLEKQVRQAEKLAAIGMMSASIAHDFHNPLTAISGSAQVLAHEFSSGGAGNRTNYELTKIILRESNRLIDTVRDFLRFSRPEHTDKKWVSLKNCLDEVLQVCRADPAWPSTCNIEITLDHTLDIWADEKQMFTVFNHLIHNALSFCPKGKEIITVTAEEIQETEEGEILEIRISDNGPGIPENRREQIFEPFYTSRTDGTGLGLAIVKQTVEIHKGTIAVSEAENGGALFTIRLPLPAQAE</sequence>
<evidence type="ECO:0000256" key="1">
    <source>
        <dbReference type="ARBA" id="ARBA00000085"/>
    </source>
</evidence>
<evidence type="ECO:0000256" key="9">
    <source>
        <dbReference type="SAM" id="Phobius"/>
    </source>
</evidence>
<dbReference type="InterPro" id="IPR003594">
    <property type="entry name" value="HATPase_dom"/>
</dbReference>
<dbReference type="AlphaFoldDB" id="A0A8D5JL51"/>
<accession>A0A8D5JL51</accession>
<dbReference type="SMART" id="SM00387">
    <property type="entry name" value="HATPase_c"/>
    <property type="match status" value="1"/>
</dbReference>
<keyword evidence="9" id="KW-0472">Membrane</keyword>
<dbReference type="GO" id="GO:0005524">
    <property type="term" value="F:ATP binding"/>
    <property type="evidence" value="ECO:0007669"/>
    <property type="project" value="UniProtKB-KW"/>
</dbReference>
<dbReference type="PROSITE" id="PS50109">
    <property type="entry name" value="HIS_KIN"/>
    <property type="match status" value="1"/>
</dbReference>
<dbReference type="GO" id="GO:0000155">
    <property type="term" value="F:phosphorelay sensor kinase activity"/>
    <property type="evidence" value="ECO:0007669"/>
    <property type="project" value="InterPro"/>
</dbReference>
<dbReference type="KEGG" id="dbk:DGMP_08950"/>
<reference evidence="12" key="1">
    <citation type="submission" date="2020-09" db="EMBL/GenBank/DDBJ databases">
        <title>Desulfogranum mesoprofundum gen. nov., sp. nov., a novel mesophilic, sulfate-reducing chemolithoautotroph isolated from a deep-sea hydrothermal vent chimney in the Suiyo Seamount.</title>
        <authorList>
            <person name="Hashimoto Y."/>
            <person name="Nakagawa S."/>
        </authorList>
    </citation>
    <scope>NUCLEOTIDE SEQUENCE</scope>
    <source>
        <strain evidence="12">KT2</strain>
    </source>
</reference>
<dbReference type="InterPro" id="IPR003661">
    <property type="entry name" value="HisK_dim/P_dom"/>
</dbReference>